<feature type="domain" description="Alanine dehydrogenase/pyridine nucleotide transhydrogenase NAD(H)-binding" evidence="8">
    <location>
        <begin position="163"/>
        <end position="362"/>
    </location>
</feature>
<dbReference type="InterPro" id="IPR051168">
    <property type="entry name" value="AASS"/>
</dbReference>
<dbReference type="SUPFAM" id="SSF51735">
    <property type="entry name" value="NAD(P)-binding Rossmann-fold domains"/>
    <property type="match status" value="1"/>
</dbReference>
<dbReference type="SMART" id="SM01002">
    <property type="entry name" value="AlaDh_PNT_C"/>
    <property type="match status" value="1"/>
</dbReference>
<dbReference type="Pfam" id="PF05222">
    <property type="entry name" value="AlaDh_PNT_N"/>
    <property type="match status" value="1"/>
</dbReference>
<reference evidence="10" key="3">
    <citation type="submission" date="2025-09" db="UniProtKB">
        <authorList>
            <consortium name="Ensembl"/>
        </authorList>
    </citation>
    <scope>IDENTIFICATION</scope>
</reference>
<comment type="pathway">
    <text evidence="1">Amino-acid degradation; L-lysine degradation via saccharopine pathway; glutaryl-CoA from L-lysine: step 1/6.</text>
</comment>
<evidence type="ECO:0000256" key="1">
    <source>
        <dbReference type="ARBA" id="ARBA00004682"/>
    </source>
</evidence>
<evidence type="ECO:0000259" key="9">
    <source>
        <dbReference type="SMART" id="SM01003"/>
    </source>
</evidence>
<dbReference type="GO" id="GO:0019878">
    <property type="term" value="P:lysine biosynthetic process via aminoadipic acid"/>
    <property type="evidence" value="ECO:0007669"/>
    <property type="project" value="TreeGrafter"/>
</dbReference>
<name>H2Y796_CIOSA</name>
<dbReference type="SUPFAM" id="SSF55347">
    <property type="entry name" value="Glyceraldehyde-3-phosphate dehydrogenase-like, C-terminal domain"/>
    <property type="match status" value="1"/>
</dbReference>
<comment type="pathway">
    <text evidence="2">Amino-acid degradation; L-lysine degradation via saccharopine pathway; glutaryl-CoA from L-lysine: step 2/6.</text>
</comment>
<comment type="similarity">
    <text evidence="7">In the C-terminal section; belongs to the saccharopine dehydrogenase family.</text>
</comment>
<accession>H2Y796</accession>
<dbReference type="InterPro" id="IPR007886">
    <property type="entry name" value="AlaDH/PNT_N"/>
</dbReference>
<dbReference type="eggNOG" id="KOG0172">
    <property type="taxonomic scope" value="Eukaryota"/>
</dbReference>
<dbReference type="PANTHER" id="PTHR11133">
    <property type="entry name" value="SACCHAROPINE DEHYDROGENASE"/>
    <property type="match status" value="1"/>
</dbReference>
<dbReference type="FunFam" id="3.40.50.720:FF:000087">
    <property type="entry name" value="alpha-aminoadipic semialdehyde synthase, mitochondrial"/>
    <property type="match status" value="1"/>
</dbReference>
<dbReference type="InterPro" id="IPR036291">
    <property type="entry name" value="NAD(P)-bd_dom_sf"/>
</dbReference>
<keyword evidence="5" id="KW-0560">Oxidoreductase</keyword>
<feature type="domain" description="Alanine dehydrogenase/pyridine nucleotide transhydrogenase N-terminal" evidence="9">
    <location>
        <begin position="2"/>
        <end position="123"/>
    </location>
</feature>
<protein>
    <submittedName>
        <fullName evidence="10">Uncharacterized protein</fullName>
    </submittedName>
</protein>
<dbReference type="Ensembl" id="ENSCSAVT00000001207.1">
    <property type="protein sequence ID" value="ENSCSAVP00000001194.1"/>
    <property type="gene ID" value="ENSCSAVG00000000672.1"/>
</dbReference>
<dbReference type="OMA" id="TPHVHDI"/>
<dbReference type="Gene3D" id="3.40.50.720">
    <property type="entry name" value="NAD(P)-binding Rossmann-like Domain"/>
    <property type="match status" value="2"/>
</dbReference>
<keyword evidence="11" id="KW-1185">Reference proteome</keyword>
<organism evidence="10 11">
    <name type="scientific">Ciona savignyi</name>
    <name type="common">Pacific transparent sea squirt</name>
    <dbReference type="NCBI Taxonomy" id="51511"/>
    <lineage>
        <taxon>Eukaryota</taxon>
        <taxon>Metazoa</taxon>
        <taxon>Chordata</taxon>
        <taxon>Tunicata</taxon>
        <taxon>Ascidiacea</taxon>
        <taxon>Phlebobranchia</taxon>
        <taxon>Cionidae</taxon>
        <taxon>Ciona</taxon>
    </lineage>
</organism>
<sequence length="985" mass="109728">VWERRAPLAPSHVRKLVQDGVKVLVQPANKRAFPVQEYVSVGATVQEDLSEASVILGVKQVPIDRLQNDKVYIFFSHTIKAQDENMPMLDAILDKNIRLIDYETMTEENGMRVVAFGHFAGMAGMINILHGIGLRLLALGHHTPFMHIGIAHNYRTSGQAIQAVRDAGYEISMGRLPESVGPLTFVFTGMGNVSQGAQEVFKELPHVYVEPHELKHVAEHGENLLTDASLVYGCVVDMHHHLRRKSDGGFDMNEYFNQPQLYESVFAEEIAPYASCIMNGIFWHASTSPKLSPLLRRSNVDSEGCPRLPHRLIAIGDVSADPGGSIEFMESCTSIDAPFVVYDALSGETHQGVKEPGILICSVDNLPAQLPRESSQFFGDQLFPYLKDIVHNNATSAYEDIKYMSPAIIASNGKLTPKYTYIQELRRKRLVLQAGAMYATSSQNHKVLVLGSGFVSAPLIDYLTRHNDTAVTVGTSHTLYTFTISYLVLVCDIHLHNLLLWVCHLTTLLTLGYEVVSCTLWTSDVAFTYCILISYWSIVTQSNTPHPPASNEHDEVKKLASNFHRAIPVHLDVVNESQRMEELVQGHDLVVSMLPYTMHPRVADLCINHGKNFVTASYVSPAISALHERLRACEAGVSIVMEVGLDPGIDHMLAMQCFEDIQQRGGKVTSFVSWCGGLPAPEDSDNPLKYKFSWSPVGVLLSAMNGSRCLRDGRVVEMAAGGDNYMHATQPVKFMPGFRLEGFPNRDSIKYKGQYGIEEATTVFRGTLRYEVGESVVGGMRWCGWGYGVFHNPIVNYLTMNVSLQGFADCHSLMKISLMNNSMDWCLRKWVGTTIDCRLLWEAKCGWIYCSVKYSMKCKVLGLLDNTMVTKSKTPLQSLAHHLSTQLSYGPDERDLVVLRHEVIGEFMGRKEEHHIDLVVYGEKRGYTAMAASVGFPCAIAARMLLLNKVESKGVATPLQPAIYKPLLKELRRLGFRPKIKVVES</sequence>
<evidence type="ECO:0000256" key="4">
    <source>
        <dbReference type="ARBA" id="ARBA00022857"/>
    </source>
</evidence>
<dbReference type="UniPathway" id="UPA00868">
    <property type="reaction ID" value="UER00835"/>
</dbReference>
<evidence type="ECO:0000256" key="3">
    <source>
        <dbReference type="ARBA" id="ARBA00005624"/>
    </source>
</evidence>
<dbReference type="SMART" id="SM01003">
    <property type="entry name" value="AlaDh_PNT_N"/>
    <property type="match status" value="1"/>
</dbReference>
<dbReference type="Gene3D" id="1.10.1870.10">
    <property type="entry name" value="Domain 3, Saccharopine reductase"/>
    <property type="match status" value="1"/>
</dbReference>
<dbReference type="Proteomes" id="UP000007875">
    <property type="component" value="Unassembled WGS sequence"/>
</dbReference>
<dbReference type="Pfam" id="PF16653">
    <property type="entry name" value="Sacchrp_dh_C"/>
    <property type="match status" value="1"/>
</dbReference>
<proteinExistence type="inferred from homology"/>
<dbReference type="FunFam" id="3.30.360.10:FF:000008">
    <property type="entry name" value="Alpha-aminoadipic semialdehyde synthase, mitochondrial"/>
    <property type="match status" value="1"/>
</dbReference>
<reference evidence="11" key="1">
    <citation type="submission" date="2003-08" db="EMBL/GenBank/DDBJ databases">
        <authorList>
            <person name="Birren B."/>
            <person name="Nusbaum C."/>
            <person name="Abebe A."/>
            <person name="Abouelleil A."/>
            <person name="Adekoya E."/>
            <person name="Ait-zahra M."/>
            <person name="Allen N."/>
            <person name="Allen T."/>
            <person name="An P."/>
            <person name="Anderson M."/>
            <person name="Anderson S."/>
            <person name="Arachchi H."/>
            <person name="Armbruster J."/>
            <person name="Bachantsang P."/>
            <person name="Baldwin J."/>
            <person name="Barry A."/>
            <person name="Bayul T."/>
            <person name="Blitshsteyn B."/>
            <person name="Bloom T."/>
            <person name="Blye J."/>
            <person name="Boguslavskiy L."/>
            <person name="Borowsky M."/>
            <person name="Boukhgalter B."/>
            <person name="Brunache A."/>
            <person name="Butler J."/>
            <person name="Calixte N."/>
            <person name="Calvo S."/>
            <person name="Camarata J."/>
            <person name="Campo K."/>
            <person name="Chang J."/>
            <person name="Cheshatsang Y."/>
            <person name="Citroen M."/>
            <person name="Collymore A."/>
            <person name="Considine T."/>
            <person name="Cook A."/>
            <person name="Cooke P."/>
            <person name="Corum B."/>
            <person name="Cuomo C."/>
            <person name="David R."/>
            <person name="Dawoe T."/>
            <person name="Degray S."/>
            <person name="Dodge S."/>
            <person name="Dooley K."/>
            <person name="Dorje P."/>
            <person name="Dorjee K."/>
            <person name="Dorris L."/>
            <person name="Duffey N."/>
            <person name="Dupes A."/>
            <person name="Elkins T."/>
            <person name="Engels R."/>
            <person name="Erickson J."/>
            <person name="Farina A."/>
            <person name="Faro S."/>
            <person name="Ferreira P."/>
            <person name="Fischer H."/>
            <person name="Fitzgerald M."/>
            <person name="Foley K."/>
            <person name="Gage D."/>
            <person name="Galagan J."/>
            <person name="Gearin G."/>
            <person name="Gnerre S."/>
            <person name="Gnirke A."/>
            <person name="Goyette A."/>
            <person name="Graham J."/>
            <person name="Grandbois E."/>
            <person name="Gyaltsen K."/>
            <person name="Hafez N."/>
            <person name="Hagopian D."/>
            <person name="Hagos B."/>
            <person name="Hall J."/>
            <person name="Hatcher B."/>
            <person name="Heller A."/>
            <person name="Higgins H."/>
            <person name="Honan T."/>
            <person name="Horn A."/>
            <person name="Houde N."/>
            <person name="Hughes L."/>
            <person name="Hulme W."/>
            <person name="Husby E."/>
            <person name="Iliev I."/>
            <person name="Jaffe D."/>
            <person name="Jones C."/>
            <person name="Kamal M."/>
            <person name="Kamat A."/>
            <person name="Kamvysselis M."/>
            <person name="Karlsson E."/>
            <person name="Kells C."/>
            <person name="Kieu A."/>
            <person name="Kisner P."/>
            <person name="Kodira C."/>
            <person name="Kulbokas E."/>
            <person name="Labutti K."/>
            <person name="Lama D."/>
            <person name="Landers T."/>
            <person name="Leger J."/>
            <person name="Levine S."/>
            <person name="Lewis D."/>
            <person name="Lewis T."/>
            <person name="Lindblad-toh K."/>
            <person name="Liu X."/>
            <person name="Lokyitsang T."/>
            <person name="Lokyitsang Y."/>
            <person name="Lucien O."/>
            <person name="Lui A."/>
            <person name="Ma L.J."/>
            <person name="Mabbitt R."/>
            <person name="Macdonald J."/>
            <person name="Maclean C."/>
            <person name="Major J."/>
            <person name="Manning J."/>
            <person name="Marabella R."/>
            <person name="Maru K."/>
            <person name="Matthews C."/>
            <person name="Mauceli E."/>
            <person name="Mccarthy M."/>
            <person name="Mcdonough S."/>
            <person name="Mcghee T."/>
            <person name="Meldrim J."/>
            <person name="Meneus L."/>
            <person name="Mesirov J."/>
            <person name="Mihalev A."/>
            <person name="Mihova T."/>
            <person name="Mikkelsen T."/>
            <person name="Mlenga V."/>
            <person name="Moru K."/>
            <person name="Mozes J."/>
            <person name="Mulrain L."/>
            <person name="Munson G."/>
            <person name="Naylor J."/>
            <person name="Newes C."/>
            <person name="Nguyen C."/>
            <person name="Nguyen N."/>
            <person name="Nguyen T."/>
            <person name="Nicol R."/>
            <person name="Nielsen C."/>
            <person name="Nizzari M."/>
            <person name="Norbu C."/>
            <person name="Norbu N."/>
            <person name="O'donnell P."/>
            <person name="Okoawo O."/>
            <person name="O'leary S."/>
            <person name="Omotosho B."/>
            <person name="O'neill K."/>
            <person name="Osman S."/>
            <person name="Parker S."/>
            <person name="Perrin D."/>
            <person name="Phunkhang P."/>
            <person name="Piqani B."/>
            <person name="Purcell S."/>
            <person name="Rachupka T."/>
            <person name="Ramasamy U."/>
            <person name="Rameau R."/>
            <person name="Ray V."/>
            <person name="Raymond C."/>
            <person name="Retta R."/>
            <person name="Richardson S."/>
            <person name="Rise C."/>
            <person name="Rodriguez J."/>
            <person name="Rogers J."/>
            <person name="Rogov P."/>
            <person name="Rutman M."/>
            <person name="Schupbach R."/>
            <person name="Seaman C."/>
            <person name="Settipalli S."/>
            <person name="Sharpe T."/>
            <person name="Sheridan J."/>
            <person name="Sherpa N."/>
            <person name="Shi J."/>
            <person name="Smirnov S."/>
            <person name="Smith C."/>
            <person name="Sougnez C."/>
            <person name="Spencer B."/>
            <person name="Stalker J."/>
            <person name="Stange-thomann N."/>
            <person name="Stavropoulos S."/>
            <person name="Stetson K."/>
            <person name="Stone C."/>
            <person name="Stone S."/>
            <person name="Stubbs M."/>
            <person name="Talamas J."/>
            <person name="Tchuinga P."/>
            <person name="Tenzing P."/>
            <person name="Tesfaye S."/>
            <person name="Theodore J."/>
            <person name="Thoulutsang Y."/>
            <person name="Topham K."/>
            <person name="Towey S."/>
            <person name="Tsamla T."/>
            <person name="Tsomo N."/>
            <person name="Vallee D."/>
            <person name="Vassiliev H."/>
            <person name="Venkataraman V."/>
            <person name="Vinson J."/>
            <person name="Vo A."/>
            <person name="Wade C."/>
            <person name="Wang S."/>
            <person name="Wangchuk T."/>
            <person name="Wangdi T."/>
            <person name="Whittaker C."/>
            <person name="Wilkinson J."/>
            <person name="Wu Y."/>
            <person name="Wyman D."/>
            <person name="Yadav S."/>
            <person name="Yang S."/>
            <person name="Yang X."/>
            <person name="Yeager S."/>
            <person name="Yee E."/>
            <person name="Young G."/>
            <person name="Zainoun J."/>
            <person name="Zembeck L."/>
            <person name="Zimmer A."/>
            <person name="Zody M."/>
            <person name="Lander E."/>
        </authorList>
    </citation>
    <scope>NUCLEOTIDE SEQUENCE [LARGE SCALE GENOMIC DNA]</scope>
</reference>
<dbReference type="InterPro" id="IPR032095">
    <property type="entry name" value="Sacchrp_dh-like_C"/>
</dbReference>
<dbReference type="CDD" id="cd12189">
    <property type="entry name" value="LKR_SDH_like"/>
    <property type="match status" value="1"/>
</dbReference>
<comment type="similarity">
    <text evidence="3">In the N-terminal section; belongs to the AlaDH/PNT family.</text>
</comment>
<dbReference type="Pfam" id="PF01262">
    <property type="entry name" value="AlaDh_PNT_C"/>
    <property type="match status" value="1"/>
</dbReference>
<evidence type="ECO:0000256" key="5">
    <source>
        <dbReference type="ARBA" id="ARBA00023002"/>
    </source>
</evidence>
<dbReference type="GeneTree" id="ENSGT00390000013249"/>
<dbReference type="GO" id="GO:0005737">
    <property type="term" value="C:cytoplasm"/>
    <property type="evidence" value="ECO:0007669"/>
    <property type="project" value="TreeGrafter"/>
</dbReference>
<dbReference type="GO" id="GO:0004753">
    <property type="term" value="F:saccharopine dehydrogenase activity"/>
    <property type="evidence" value="ECO:0007669"/>
    <property type="project" value="TreeGrafter"/>
</dbReference>
<dbReference type="GO" id="GO:0033512">
    <property type="term" value="P:L-lysine catabolic process to acetyl-CoA via saccharopine"/>
    <property type="evidence" value="ECO:0007669"/>
    <property type="project" value="UniProtKB-UniPathway"/>
</dbReference>
<evidence type="ECO:0000256" key="6">
    <source>
        <dbReference type="ARBA" id="ARBA00023268"/>
    </source>
</evidence>
<evidence type="ECO:0000256" key="2">
    <source>
        <dbReference type="ARBA" id="ARBA00004720"/>
    </source>
</evidence>
<dbReference type="SUPFAM" id="SSF52283">
    <property type="entry name" value="Formate/glycerate dehydrogenase catalytic domain-like"/>
    <property type="match status" value="1"/>
</dbReference>
<dbReference type="InterPro" id="IPR005097">
    <property type="entry name" value="Sacchrp_dh_NADP-bd"/>
</dbReference>
<dbReference type="STRING" id="51511.ENSCSAVP00000001194"/>
<reference evidence="10" key="2">
    <citation type="submission" date="2025-08" db="UniProtKB">
        <authorList>
            <consortium name="Ensembl"/>
        </authorList>
    </citation>
    <scope>IDENTIFICATION</scope>
</reference>
<evidence type="ECO:0000313" key="10">
    <source>
        <dbReference type="Ensembl" id="ENSCSAVP00000001194.1"/>
    </source>
</evidence>
<dbReference type="Pfam" id="PF03435">
    <property type="entry name" value="Sacchrp_dh_NADP"/>
    <property type="match status" value="1"/>
</dbReference>
<dbReference type="AlphaFoldDB" id="H2Y796"/>
<dbReference type="InParanoid" id="H2Y796"/>
<keyword evidence="4" id="KW-0521">NADP</keyword>
<evidence type="ECO:0000259" key="8">
    <source>
        <dbReference type="SMART" id="SM01002"/>
    </source>
</evidence>
<dbReference type="InterPro" id="IPR007698">
    <property type="entry name" value="AlaDH/PNT_NAD(H)-bd"/>
</dbReference>
<dbReference type="PANTHER" id="PTHR11133:SF22">
    <property type="entry name" value="ALPHA-AMINOADIPIC SEMIALDEHYDE SYNTHASE, MITOCHONDRIAL"/>
    <property type="match status" value="1"/>
</dbReference>
<dbReference type="Gene3D" id="3.30.360.10">
    <property type="entry name" value="Dihydrodipicolinate Reductase, domain 2"/>
    <property type="match status" value="1"/>
</dbReference>
<keyword evidence="6" id="KW-0511">Multifunctional enzyme</keyword>
<evidence type="ECO:0000256" key="7">
    <source>
        <dbReference type="ARBA" id="ARBA00025744"/>
    </source>
</evidence>
<evidence type="ECO:0000313" key="11">
    <source>
        <dbReference type="Proteomes" id="UP000007875"/>
    </source>
</evidence>